<sequence>MAVATVTSIVALVILVAVGELLHETVLIPPLAASMALVAGGHALPLAQPRNVIGGQIVSAVTGFIVLAIAGSNPWAAAVAGGIALGAMLLLRMSHSPAAATAVIVVTSAPGLVNFLELLLLATVILVAVGAVSARLNRHPYPVYWW</sequence>
<evidence type="ECO:0000259" key="2">
    <source>
        <dbReference type="Pfam" id="PF04982"/>
    </source>
</evidence>
<keyword evidence="1" id="KW-0812">Transmembrane</keyword>
<protein>
    <submittedName>
        <fullName evidence="3">HPP family protein</fullName>
    </submittedName>
</protein>
<comment type="caution">
    <text evidence="3">The sequence shown here is derived from an EMBL/GenBank/DDBJ whole genome shotgun (WGS) entry which is preliminary data.</text>
</comment>
<evidence type="ECO:0000313" key="3">
    <source>
        <dbReference type="EMBL" id="MFD1521491.1"/>
    </source>
</evidence>
<keyword evidence="1" id="KW-1133">Transmembrane helix</keyword>
<dbReference type="PANTHER" id="PTHR33741">
    <property type="entry name" value="TRANSMEMBRANE PROTEIN DDB_G0269096-RELATED"/>
    <property type="match status" value="1"/>
</dbReference>
<feature type="transmembrane region" description="Helical" evidence="1">
    <location>
        <begin position="27"/>
        <end position="44"/>
    </location>
</feature>
<keyword evidence="1" id="KW-0472">Membrane</keyword>
<dbReference type="EMBL" id="JBHUCO010000036">
    <property type="protein sequence ID" value="MFD1521491.1"/>
    <property type="molecule type" value="Genomic_DNA"/>
</dbReference>
<keyword evidence="4" id="KW-1185">Reference proteome</keyword>
<feature type="transmembrane region" description="Helical" evidence="1">
    <location>
        <begin position="112"/>
        <end position="136"/>
    </location>
</feature>
<evidence type="ECO:0000256" key="1">
    <source>
        <dbReference type="SAM" id="Phobius"/>
    </source>
</evidence>
<gene>
    <name evidence="3" type="ORF">ACFSJD_28605</name>
</gene>
<organism evidence="3 4">
    <name type="scientific">Pseudonocardia yunnanensis</name>
    <dbReference type="NCBI Taxonomy" id="58107"/>
    <lineage>
        <taxon>Bacteria</taxon>
        <taxon>Bacillati</taxon>
        <taxon>Actinomycetota</taxon>
        <taxon>Actinomycetes</taxon>
        <taxon>Pseudonocardiales</taxon>
        <taxon>Pseudonocardiaceae</taxon>
        <taxon>Pseudonocardia</taxon>
    </lineage>
</organism>
<feature type="domain" description="HPP transmembrane region" evidence="2">
    <location>
        <begin position="2"/>
        <end position="142"/>
    </location>
</feature>
<accession>A0ABW4F0Z8</accession>
<dbReference type="PANTHER" id="PTHR33741:SF5">
    <property type="entry name" value="TRANSMEMBRANE PROTEIN DDB_G0269096-RELATED"/>
    <property type="match status" value="1"/>
</dbReference>
<evidence type="ECO:0000313" key="4">
    <source>
        <dbReference type="Proteomes" id="UP001597114"/>
    </source>
</evidence>
<proteinExistence type="predicted"/>
<feature type="transmembrane region" description="Helical" evidence="1">
    <location>
        <begin position="75"/>
        <end position="91"/>
    </location>
</feature>
<dbReference type="Proteomes" id="UP001597114">
    <property type="component" value="Unassembled WGS sequence"/>
</dbReference>
<name>A0ABW4F0Z8_9PSEU</name>
<dbReference type="InterPro" id="IPR058581">
    <property type="entry name" value="TM_HPP"/>
</dbReference>
<reference evidence="4" key="1">
    <citation type="journal article" date="2019" name="Int. J. Syst. Evol. Microbiol.">
        <title>The Global Catalogue of Microorganisms (GCM) 10K type strain sequencing project: providing services to taxonomists for standard genome sequencing and annotation.</title>
        <authorList>
            <consortium name="The Broad Institute Genomics Platform"/>
            <consortium name="The Broad Institute Genome Sequencing Center for Infectious Disease"/>
            <person name="Wu L."/>
            <person name="Ma J."/>
        </authorList>
    </citation>
    <scope>NUCLEOTIDE SEQUENCE [LARGE SCALE GENOMIC DNA]</scope>
    <source>
        <strain evidence="4">CCM 7043</strain>
    </source>
</reference>
<feature type="transmembrane region" description="Helical" evidence="1">
    <location>
        <begin position="51"/>
        <end position="69"/>
    </location>
</feature>
<dbReference type="InterPro" id="IPR007065">
    <property type="entry name" value="HPP"/>
</dbReference>
<dbReference type="Pfam" id="PF04982">
    <property type="entry name" value="TM_HPP"/>
    <property type="match status" value="1"/>
</dbReference>